<comment type="caution">
    <text evidence="3">The sequence shown here is derived from an EMBL/GenBank/DDBJ whole genome shotgun (WGS) entry which is preliminary data.</text>
</comment>
<dbReference type="AlphaFoldDB" id="A0A2T1A2E6"/>
<feature type="region of interest" description="Disordered" evidence="1">
    <location>
        <begin position="272"/>
        <end position="346"/>
    </location>
</feature>
<evidence type="ECO:0000313" key="3">
    <source>
        <dbReference type="EMBL" id="PRZ42667.1"/>
    </source>
</evidence>
<dbReference type="OrthoDB" id="9786339at2"/>
<feature type="compositionally biased region" description="Acidic residues" evidence="1">
    <location>
        <begin position="318"/>
        <end position="332"/>
    </location>
</feature>
<feature type="compositionally biased region" description="Low complexity" evidence="1">
    <location>
        <begin position="389"/>
        <end position="411"/>
    </location>
</feature>
<keyword evidence="4" id="KW-1185">Reference proteome</keyword>
<dbReference type="EMBL" id="PVUE01000004">
    <property type="protein sequence ID" value="PRZ42667.1"/>
    <property type="molecule type" value="Genomic_DNA"/>
</dbReference>
<evidence type="ECO:0000313" key="4">
    <source>
        <dbReference type="Proteomes" id="UP000237752"/>
    </source>
</evidence>
<feature type="compositionally biased region" description="Basic and acidic residues" evidence="1">
    <location>
        <begin position="277"/>
        <end position="302"/>
    </location>
</feature>
<dbReference type="RefSeq" id="WP_146135304.1">
    <property type="nucleotide sequence ID" value="NZ_PVUE01000004.1"/>
</dbReference>
<name>A0A2T1A2E6_9ACTN</name>
<feature type="region of interest" description="Disordered" evidence="1">
    <location>
        <begin position="387"/>
        <end position="442"/>
    </location>
</feature>
<evidence type="ECO:0000256" key="1">
    <source>
        <dbReference type="SAM" id="MobiDB-lite"/>
    </source>
</evidence>
<proteinExistence type="predicted"/>
<dbReference type="InterPro" id="IPR008979">
    <property type="entry name" value="Galactose-bd-like_sf"/>
</dbReference>
<sequence>MTNVTTSLAHDRKQSAAAAPTDTPHSSEAPPDAASASGAGQSDVEQPGNEQSGDARSEQPVDIEDTQSTVNAICGRRYKLNGTLRDAANCANQPGWHAFHARDEFLGRSVVVRLAAARTTAEVAAVSKLVDRARGMASVNEHLISRTYDAVVQDSDTALSATDQQSTGRGLTHALIVSSYFEGPTLEELIADDAQVDPDALLDSLHGRLGALAEAGLSLGVLRPDQIVMTEDGPAIAAPAIGSVDEIGPTDLTGVCDSLGVDPAEIARAQASATVDVDAKGTMRESELHDSELSDSELRETGQGDPADTGPLARFSDDDSPLSDDFYDDPGDDGNNGNGGGMGNGQDEPKRNKFVLAVAVLLSLCALLVIGWFVGLLIGGVFHSDSNKSTAAKTPASSSSAPPVSQAKPQAGQPIAVAGAKLLDPPPGDGKENPDRLNLSYDGNTGTTWPTLQYKGSANFGNLKPGVGIVYDLGSEQTLGAVKITTTLPGATVEIRTGTEPQASSLDAYPVVVPDTKLNGETEIKLPEGTKTRYVVVWITKLVPQESYYQASLSEVAFTS</sequence>
<feature type="region of interest" description="Disordered" evidence="1">
    <location>
        <begin position="1"/>
        <end position="68"/>
    </location>
</feature>
<feature type="compositionally biased region" description="Gly residues" evidence="1">
    <location>
        <begin position="334"/>
        <end position="344"/>
    </location>
</feature>
<feature type="compositionally biased region" description="Low complexity" evidence="1">
    <location>
        <begin position="26"/>
        <end position="43"/>
    </location>
</feature>
<feature type="transmembrane region" description="Helical" evidence="2">
    <location>
        <begin position="354"/>
        <end position="378"/>
    </location>
</feature>
<evidence type="ECO:0000256" key="2">
    <source>
        <dbReference type="SAM" id="Phobius"/>
    </source>
</evidence>
<dbReference type="SUPFAM" id="SSF49785">
    <property type="entry name" value="Galactose-binding domain-like"/>
    <property type="match status" value="1"/>
</dbReference>
<accession>A0A2T1A2E6</accession>
<protein>
    <submittedName>
        <fullName evidence="3">Uncharacterized protein</fullName>
    </submittedName>
</protein>
<keyword evidence="2" id="KW-0812">Transmembrane</keyword>
<dbReference type="Proteomes" id="UP000237752">
    <property type="component" value="Unassembled WGS sequence"/>
</dbReference>
<keyword evidence="2" id="KW-1133">Transmembrane helix</keyword>
<reference evidence="3 4" key="1">
    <citation type="submission" date="2018-03" db="EMBL/GenBank/DDBJ databases">
        <title>Genomic Encyclopedia of Archaeal and Bacterial Type Strains, Phase II (KMG-II): from individual species to whole genera.</title>
        <authorList>
            <person name="Goeker M."/>
        </authorList>
    </citation>
    <scope>NUCLEOTIDE SEQUENCE [LARGE SCALE GENOMIC DNA]</scope>
    <source>
        <strain evidence="3 4">DSM 100065</strain>
    </source>
</reference>
<gene>
    <name evidence="3" type="ORF">CLV47_10411</name>
</gene>
<keyword evidence="2" id="KW-0472">Membrane</keyword>
<organism evidence="3 4">
    <name type="scientific">Antricoccus suffuscus</name>
    <dbReference type="NCBI Taxonomy" id="1629062"/>
    <lineage>
        <taxon>Bacteria</taxon>
        <taxon>Bacillati</taxon>
        <taxon>Actinomycetota</taxon>
        <taxon>Actinomycetes</taxon>
        <taxon>Geodermatophilales</taxon>
        <taxon>Antricoccaceae</taxon>
        <taxon>Antricoccus</taxon>
    </lineage>
</organism>